<accession>A0A2C1DGB1</accession>
<comment type="caution">
    <text evidence="2">The sequence shown here is derived from an EMBL/GenBank/DDBJ whole genome shotgun (WGS) entry which is preliminary data.</text>
</comment>
<reference evidence="2 3" key="1">
    <citation type="submission" date="2017-09" db="EMBL/GenBank/DDBJ databases">
        <title>Large-scale bioinformatics analysis of Bacillus genomes uncovers conserved roles of natural products in bacterial physiology.</title>
        <authorList>
            <consortium name="Agbiome Team Llc"/>
            <person name="Bleich R.M."/>
            <person name="Grubbs K.J."/>
            <person name="Santa Maria K.C."/>
            <person name="Allen S.E."/>
            <person name="Farag S."/>
            <person name="Shank E.A."/>
            <person name="Bowers A."/>
        </authorList>
    </citation>
    <scope>NUCLEOTIDE SEQUENCE [LARGE SCALE GENOMIC DNA]</scope>
    <source>
        <strain evidence="2 3">AFS041432</strain>
    </source>
</reference>
<keyword evidence="1" id="KW-1133">Transmembrane helix</keyword>
<keyword evidence="1" id="KW-0812">Transmembrane</keyword>
<gene>
    <name evidence="2" type="ORF">COD09_18390</name>
</gene>
<dbReference type="AlphaFoldDB" id="A0A2C1DGB1"/>
<protein>
    <submittedName>
        <fullName evidence="2">Uncharacterized protein</fullName>
    </submittedName>
</protein>
<evidence type="ECO:0000313" key="2">
    <source>
        <dbReference type="EMBL" id="PGS99300.1"/>
    </source>
</evidence>
<feature type="transmembrane region" description="Helical" evidence="1">
    <location>
        <begin position="484"/>
        <end position="502"/>
    </location>
</feature>
<evidence type="ECO:0000256" key="1">
    <source>
        <dbReference type="SAM" id="Phobius"/>
    </source>
</evidence>
<evidence type="ECO:0000313" key="3">
    <source>
        <dbReference type="Proteomes" id="UP000225872"/>
    </source>
</evidence>
<feature type="transmembrane region" description="Helical" evidence="1">
    <location>
        <begin position="522"/>
        <end position="544"/>
    </location>
</feature>
<proteinExistence type="predicted"/>
<sequence>MTFNKDSFKDIQKNIQNSRGYVSYIDSKKYIRNTNPRYKNYLDYKQALYTVYKPRDPIKKKENGLYSYLALVPEQVEKSKLDKLHKQFGVQDDYINEYDIVYEDKSGNYTAVHKPLPIEYLAYENLLDMETKLEMVDRENLSDNFVMQNYKRFILLPFLIKNDDTYTEGYVIANIYDIGIITLQVTVTFEDKIAVSVPTIPPRGLSIPEVHFYKSKKNYSFNDFWEKDIQKNINVDDIMSHYVKQISELGKIKLTENRIDRRINWVFCDYQINKYSNHEEFINNHERLYFSYLLNGNKENVKRYLDSEVKQTLKEAQVVKNKDYVYMCSSTFSILSFGYTTFHDAVKKVLEKDEKELKRLKIYNEKLIQLYKTRTLIQMYDYLRFYELSFIKKHFVRHLLQGISDNIYTSPKEYNSLRRDFNFLKLRYDEEILFGPEGSAKKLYSDILEKTKTNALLKKAEELFKNIREDVITQKEIQVKSNETIILIISSILTIVLGYNGIKLMVNDILAKVPYLGPYVLLHPLRFTVGIWSVLIIIMIVLNFKRWNVNRK</sequence>
<organism evidence="2 3">
    <name type="scientific">Bacillus cereus</name>
    <dbReference type="NCBI Taxonomy" id="1396"/>
    <lineage>
        <taxon>Bacteria</taxon>
        <taxon>Bacillati</taxon>
        <taxon>Bacillota</taxon>
        <taxon>Bacilli</taxon>
        <taxon>Bacillales</taxon>
        <taxon>Bacillaceae</taxon>
        <taxon>Bacillus</taxon>
        <taxon>Bacillus cereus group</taxon>
    </lineage>
</organism>
<name>A0A2C1DGB1_BACCE</name>
<keyword evidence="1" id="KW-0472">Membrane</keyword>
<dbReference type="EMBL" id="NULO01000062">
    <property type="protein sequence ID" value="PGS99300.1"/>
    <property type="molecule type" value="Genomic_DNA"/>
</dbReference>
<dbReference type="Proteomes" id="UP000225872">
    <property type="component" value="Unassembled WGS sequence"/>
</dbReference>